<dbReference type="EMBL" id="CACVBS010000054">
    <property type="protein sequence ID" value="CAA7266362.1"/>
    <property type="molecule type" value="Genomic_DNA"/>
</dbReference>
<accession>A0A8S0X3X6</accession>
<evidence type="ECO:0000313" key="2">
    <source>
        <dbReference type="Proteomes" id="UP000467700"/>
    </source>
</evidence>
<dbReference type="SUPFAM" id="SSF52540">
    <property type="entry name" value="P-loop containing nucleoside triphosphate hydrolases"/>
    <property type="match status" value="1"/>
</dbReference>
<gene>
    <name evidence="1" type="ORF">AAE3_LOCUS8627</name>
</gene>
<name>A0A8S0X3X6_CYCAE</name>
<keyword evidence="2" id="KW-1185">Reference proteome</keyword>
<organism evidence="1 2">
    <name type="scientific">Cyclocybe aegerita</name>
    <name type="common">Black poplar mushroom</name>
    <name type="synonym">Agrocybe aegerita</name>
    <dbReference type="NCBI Taxonomy" id="1973307"/>
    <lineage>
        <taxon>Eukaryota</taxon>
        <taxon>Fungi</taxon>
        <taxon>Dikarya</taxon>
        <taxon>Basidiomycota</taxon>
        <taxon>Agaricomycotina</taxon>
        <taxon>Agaricomycetes</taxon>
        <taxon>Agaricomycetidae</taxon>
        <taxon>Agaricales</taxon>
        <taxon>Agaricineae</taxon>
        <taxon>Bolbitiaceae</taxon>
        <taxon>Cyclocybe</taxon>
    </lineage>
</organism>
<dbReference type="OrthoDB" id="6362633at2759"/>
<proteinExistence type="predicted"/>
<dbReference type="PANTHER" id="PTHR10285">
    <property type="entry name" value="URIDINE KINASE"/>
    <property type="match status" value="1"/>
</dbReference>
<reference evidence="1 2" key="1">
    <citation type="submission" date="2020-01" db="EMBL/GenBank/DDBJ databases">
        <authorList>
            <person name="Gupta K D."/>
        </authorList>
    </citation>
    <scope>NUCLEOTIDE SEQUENCE [LARGE SCALE GENOMIC DNA]</scope>
</reference>
<dbReference type="Proteomes" id="UP000467700">
    <property type="component" value="Unassembled WGS sequence"/>
</dbReference>
<dbReference type="Gene3D" id="3.40.50.300">
    <property type="entry name" value="P-loop containing nucleotide triphosphate hydrolases"/>
    <property type="match status" value="1"/>
</dbReference>
<sequence length="282" mass="31483">MVKCAVQYSRHRTAPRTVRAAIDCIASSFLCSALHCQLLVPSFMDAEVAELAQHLVHRLNYTPSPRRVIVGISGVPASGKSTLAHAVTERVNDLLKQRSSSSPEPGPQAILIGLDGWHLTRAQLDVFPDPQAAYDRRGSHWTFDGPGYVAFVQKLRDESTPDNIVLAPSFDHALKDPTPDAVSIHPFHRIVIIEGLYTFLSIEPWSEAGLLLDERWFIEVDLDEARRRLVGRHVETGVTKDAKEAEWRADENDMPNGQFLVANMLEPTRVITSKDELKYVSN</sequence>
<comment type="caution">
    <text evidence="1">The sequence shown here is derived from an EMBL/GenBank/DDBJ whole genome shotgun (WGS) entry which is preliminary data.</text>
</comment>
<dbReference type="InterPro" id="IPR027417">
    <property type="entry name" value="P-loop_NTPase"/>
</dbReference>
<dbReference type="AlphaFoldDB" id="A0A8S0X3X6"/>
<evidence type="ECO:0000313" key="1">
    <source>
        <dbReference type="EMBL" id="CAA7266362.1"/>
    </source>
</evidence>
<protein>
    <recommendedName>
        <fullName evidence="3">P-loop containing nucleoside triphosphate hydrolase protein</fullName>
    </recommendedName>
</protein>
<evidence type="ECO:0008006" key="3">
    <source>
        <dbReference type="Google" id="ProtNLM"/>
    </source>
</evidence>